<keyword evidence="1" id="KW-0812">Transmembrane</keyword>
<accession>A0A089ZE09</accession>
<dbReference type="OrthoDB" id="71164at2157"/>
<evidence type="ECO:0000313" key="2">
    <source>
        <dbReference type="EMBL" id="AIS33026.1"/>
    </source>
</evidence>
<dbReference type="GeneID" id="26740492"/>
<feature type="transmembrane region" description="Helical" evidence="1">
    <location>
        <begin position="123"/>
        <end position="143"/>
    </location>
</feature>
<dbReference type="EMBL" id="LN515531">
    <property type="protein sequence ID" value="CEA13496.1"/>
    <property type="molecule type" value="Genomic_DNA"/>
</dbReference>
<dbReference type="Proteomes" id="UP000062768">
    <property type="component" value="Chromosome I"/>
</dbReference>
<proteinExistence type="predicted"/>
<feature type="transmembrane region" description="Helical" evidence="1">
    <location>
        <begin position="96"/>
        <end position="117"/>
    </location>
</feature>
<reference evidence="4" key="3">
    <citation type="submission" date="2014-09" db="EMBL/GenBank/DDBJ databases">
        <authorList>
            <person name="Bishop-Lilly K.A."/>
            <person name="Broomall S.M."/>
            <person name="Chain P.S."/>
            <person name="Chertkov O."/>
            <person name="Coyne S.R."/>
            <person name="Daligault H.E."/>
            <person name="Davenport K.W."/>
            <person name="Erkkila T."/>
            <person name="Frey K.G."/>
            <person name="Gibbons H.S."/>
            <person name="Gu W."/>
            <person name="Jaissle J."/>
            <person name="Johnson S.L."/>
            <person name="Koroleva G.I."/>
            <person name="Ladner J.T."/>
            <person name="Lo C.-C."/>
            <person name="Minogue T.D."/>
            <person name="Munk C."/>
            <person name="Palacios G.F."/>
            <person name="Redden C.L."/>
            <person name="Rosenzweig C.N."/>
            <person name="Scholz M.B."/>
            <person name="Teshima H."/>
            <person name="Xu Y."/>
        </authorList>
    </citation>
    <scope>NUCLEOTIDE SEQUENCE</scope>
    <source>
        <strain evidence="4">Mb9</strain>
    </source>
</reference>
<evidence type="ECO:0000313" key="3">
    <source>
        <dbReference type="EMBL" id="CEA13496.1"/>
    </source>
</evidence>
<organism evidence="2 5">
    <name type="scientific">Methanobacterium formicicum</name>
    <dbReference type="NCBI Taxonomy" id="2162"/>
    <lineage>
        <taxon>Archaea</taxon>
        <taxon>Methanobacteriati</taxon>
        <taxon>Methanobacteriota</taxon>
        <taxon>Methanomada group</taxon>
        <taxon>Methanobacteria</taxon>
        <taxon>Methanobacteriales</taxon>
        <taxon>Methanobacteriaceae</taxon>
        <taxon>Methanobacterium</taxon>
    </lineage>
</organism>
<feature type="transmembrane region" description="Helical" evidence="1">
    <location>
        <begin position="22"/>
        <end position="49"/>
    </location>
</feature>
<evidence type="ECO:0000313" key="4">
    <source>
        <dbReference type="EMBL" id="CEL25874.1"/>
    </source>
</evidence>
<keyword evidence="1" id="KW-1133">Transmembrane helix</keyword>
<gene>
    <name evidence="2" type="ORF">BRM9_2226</name>
    <name evidence="3" type="ORF">DSM1535_1156</name>
    <name evidence="4" type="ORF">MB9_2260</name>
</gene>
<protein>
    <submittedName>
        <fullName evidence="3">Putative membrane protein</fullName>
    </submittedName>
</protein>
<keyword evidence="1" id="KW-0472">Membrane</keyword>
<reference evidence="2" key="1">
    <citation type="submission" date="2013-12" db="EMBL/GenBank/DDBJ databases">
        <title>The complete genome sequence of Methanobacterium sp. BRM9.</title>
        <authorList>
            <consortium name="Pastoral Greenhouse Gas Research Consortium"/>
            <person name="Kelly W.J."/>
            <person name="Leahy S.C."/>
            <person name="Perry R."/>
            <person name="Li D."/>
            <person name="Altermann E."/>
            <person name="Lambie S.C."/>
            <person name="Attwood G.T."/>
        </authorList>
    </citation>
    <scope>NUCLEOTIDE SEQUENCE [LARGE SCALE GENOMIC DNA]</scope>
    <source>
        <strain evidence="2">BRM9</strain>
    </source>
</reference>
<dbReference type="KEGG" id="mfc:BRM9_2226"/>
<dbReference type="EMBL" id="CP006933">
    <property type="protein sequence ID" value="AIS33026.1"/>
    <property type="molecule type" value="Genomic_DNA"/>
</dbReference>
<dbReference type="RefSeq" id="WP_048072699.1">
    <property type="nucleotide sequence ID" value="NZ_CP006933.1"/>
</dbReference>
<evidence type="ECO:0000313" key="6">
    <source>
        <dbReference type="Proteomes" id="UP000062768"/>
    </source>
</evidence>
<dbReference type="AlphaFoldDB" id="A0A089ZE09"/>
<dbReference type="Proteomes" id="UP000029661">
    <property type="component" value="Chromosome"/>
</dbReference>
<evidence type="ECO:0000256" key="1">
    <source>
        <dbReference type="SAM" id="Phobius"/>
    </source>
</evidence>
<reference evidence="3" key="2">
    <citation type="submission" date="2014-08" db="EMBL/GenBank/DDBJ databases">
        <authorList>
            <person name="Wibberg D."/>
        </authorList>
    </citation>
    <scope>NUCLEOTIDE SEQUENCE</scope>
</reference>
<dbReference type="KEGG" id="mfi:DSM1535_1156"/>
<dbReference type="PATRIC" id="fig|2162.10.peg.2332"/>
<dbReference type="STRING" id="2162.BRM9_2226"/>
<keyword evidence="6" id="KW-1185">Reference proteome</keyword>
<dbReference type="EMBL" id="LN734822">
    <property type="protein sequence ID" value="CEL25874.1"/>
    <property type="molecule type" value="Genomic_DNA"/>
</dbReference>
<name>A0A089ZE09_METFO</name>
<sequence length="167" mass="18970">MDNQCYESYPGWMVVLSNALTISIYIIGAFILYGLGIIFTALYLLFCLFMEIRLLKKGCVNCYYYGKTCAFGKGRLSSYLFKKGDPELFSQKDVSWYTVLPDFLVSLIPITGGILILVHEFNWLILILMVIIFILSFAGNALIRSLTCKHCRQRELGCPAAEIFNKS</sequence>
<evidence type="ECO:0000313" key="5">
    <source>
        <dbReference type="Proteomes" id="UP000029661"/>
    </source>
</evidence>